<proteinExistence type="predicted"/>
<dbReference type="AlphaFoldDB" id="A0AAV4LZN7"/>
<evidence type="ECO:0000313" key="1">
    <source>
        <dbReference type="EMBL" id="GIX65410.1"/>
    </source>
</evidence>
<dbReference type="GO" id="GO:0005524">
    <property type="term" value="F:ATP binding"/>
    <property type="evidence" value="ECO:0007669"/>
    <property type="project" value="UniProtKB-KW"/>
</dbReference>
<dbReference type="Proteomes" id="UP001497744">
    <property type="component" value="Unassembled WGS sequence"/>
</dbReference>
<organism evidence="1 2">
    <name type="scientific">Babesia caballi</name>
    <dbReference type="NCBI Taxonomy" id="5871"/>
    <lineage>
        <taxon>Eukaryota</taxon>
        <taxon>Sar</taxon>
        <taxon>Alveolata</taxon>
        <taxon>Apicomplexa</taxon>
        <taxon>Aconoidasida</taxon>
        <taxon>Piroplasmida</taxon>
        <taxon>Babesiidae</taxon>
        <taxon>Babesia</taxon>
    </lineage>
</organism>
<dbReference type="GeneID" id="94196891"/>
<protein>
    <submittedName>
        <fullName evidence="1">ABC transporter ATP-binding protein, putative</fullName>
    </submittedName>
</protein>
<dbReference type="EMBL" id="BPLF01000004">
    <property type="protein sequence ID" value="GIX65410.1"/>
    <property type="molecule type" value="Genomic_DNA"/>
</dbReference>
<comment type="caution">
    <text evidence="1">The sequence shown here is derived from an EMBL/GenBank/DDBJ whole genome shotgun (WGS) entry which is preliminary data.</text>
</comment>
<accession>A0AAV4LZN7</accession>
<dbReference type="RefSeq" id="XP_067717479.1">
    <property type="nucleotide sequence ID" value="XM_067861378.1"/>
</dbReference>
<reference evidence="1 2" key="1">
    <citation type="submission" date="2021-06" db="EMBL/GenBank/DDBJ databases">
        <title>Genome sequence of Babesia caballi.</title>
        <authorList>
            <person name="Yamagishi J."/>
            <person name="Kidaka T."/>
            <person name="Ochi A."/>
        </authorList>
    </citation>
    <scope>NUCLEOTIDE SEQUENCE [LARGE SCALE GENOMIC DNA]</scope>
    <source>
        <strain evidence="1">USDA-D6B2</strain>
    </source>
</reference>
<keyword evidence="2" id="KW-1185">Reference proteome</keyword>
<sequence>MEDALPVLLTHVRDTEELAQFLGGNRPRVVRVEQLEGLLQAVLLHEGAPVHRDSEELAVVNVAVPVEVNALKDLVHLLLDGGLVYLVGGRALEPEVLAEALDELAAVELAVAVLVHLAENGSQVVALLARDELGANVEQRRLGELLRVVEGLHVVDGELQAGQVNRVVLGHVGEPVVLQRLGGGDALRRVEGDHATDEVLGALRDLAPLRHVEGELARLHLLDDRRLVRAVEGREAAQQNVQDHADGPDVALVVVHALEHLGRNVVRRADLLLHLGVDVAVRREAKVNDPDVGVDGLGLEQQVLRLEVAVHDVLPVHVVDAAQHLLDDFGRVLLREALAAHYLVEQLASRVELRDEVVVLFVLEELEDLHDVRVVQRLEHVHLAQQRLVVALALHGALNYHLHGVLLAGGAVEAQQHLAEGALAEQLHCLVVLPERAVGAGDEHAWRRLQRRRPLLASLGHRALLGGGFLGIAAQSSEFVSHTIGAFHEKFSKTHLE</sequence>
<keyword evidence="1" id="KW-0547">Nucleotide-binding</keyword>
<evidence type="ECO:0000313" key="2">
    <source>
        <dbReference type="Proteomes" id="UP001497744"/>
    </source>
</evidence>
<keyword evidence="1" id="KW-0067">ATP-binding</keyword>
<name>A0AAV4LZN7_BABCB</name>
<gene>
    <name evidence="1" type="ORF">BcabD6B2_48450</name>
</gene>